<evidence type="ECO:0000313" key="1">
    <source>
        <dbReference type="EMBL" id="VEI04494.1"/>
    </source>
</evidence>
<gene>
    <name evidence="1" type="ORF">NCTC13652_02726</name>
</gene>
<dbReference type="AlphaFoldDB" id="A0A3S4V934"/>
<reference evidence="1 2" key="1">
    <citation type="submission" date="2018-12" db="EMBL/GenBank/DDBJ databases">
        <authorList>
            <consortium name="Pathogen Informatics"/>
        </authorList>
    </citation>
    <scope>NUCLEOTIDE SEQUENCE [LARGE SCALE GENOMIC DNA]</scope>
    <source>
        <strain evidence="1 2">NCTC13652</strain>
    </source>
</reference>
<dbReference type="RefSeq" id="WP_126412829.1">
    <property type="nucleotide sequence ID" value="NZ_LR134473.1"/>
</dbReference>
<protein>
    <submittedName>
        <fullName evidence="1">Uncharacterized protein</fullName>
    </submittedName>
</protein>
<keyword evidence="2" id="KW-1185">Reference proteome</keyword>
<proteinExistence type="predicted"/>
<organism evidence="1 2">
    <name type="scientific">Acidipropionibacterium jensenii</name>
    <dbReference type="NCBI Taxonomy" id="1749"/>
    <lineage>
        <taxon>Bacteria</taxon>
        <taxon>Bacillati</taxon>
        <taxon>Actinomycetota</taxon>
        <taxon>Actinomycetes</taxon>
        <taxon>Propionibacteriales</taxon>
        <taxon>Propionibacteriaceae</taxon>
        <taxon>Acidipropionibacterium</taxon>
    </lineage>
</organism>
<evidence type="ECO:0000313" key="2">
    <source>
        <dbReference type="Proteomes" id="UP000277858"/>
    </source>
</evidence>
<accession>A0A3S4V934</accession>
<dbReference type="EMBL" id="LR134473">
    <property type="protein sequence ID" value="VEI04494.1"/>
    <property type="molecule type" value="Genomic_DNA"/>
</dbReference>
<name>A0A3S4V934_9ACTN</name>
<dbReference type="OrthoDB" id="3731278at2"/>
<sequence>MVFIGSALLESHEQEVARLAAAPEGSRSHFLSGLPVQVTADPRGSLIELPAQFPENGRVVVVAYRQHPDAPAGNGPRLRHHSSWDVIVVASSDPHYPVGGFDLAISEAELVRGRVIGIQVTP</sequence>
<dbReference type="Proteomes" id="UP000277858">
    <property type="component" value="Chromosome"/>
</dbReference>